<name>A0A6A5C7Z7_NAEFO</name>
<dbReference type="EMBL" id="VFQX01000012">
    <property type="protein sequence ID" value="KAF0981920.1"/>
    <property type="molecule type" value="Genomic_DNA"/>
</dbReference>
<dbReference type="InterPro" id="IPR032751">
    <property type="entry name" value="Fuseless"/>
</dbReference>
<dbReference type="VEuPathDB" id="AmoebaDB:NF0040200"/>
<comment type="caution">
    <text evidence="3">The sequence shown here is derived from an EMBL/GenBank/DDBJ whole genome shotgun (WGS) entry which is preliminary data.</text>
</comment>
<gene>
    <name evidence="3" type="ORF">FDP41_011781</name>
</gene>
<dbReference type="OrthoDB" id="45313at2759"/>
<feature type="transmembrane region" description="Helical" evidence="2">
    <location>
        <begin position="467"/>
        <end position="489"/>
    </location>
</feature>
<feature type="transmembrane region" description="Helical" evidence="2">
    <location>
        <begin position="621"/>
        <end position="641"/>
    </location>
</feature>
<feature type="transmembrane region" description="Helical" evidence="2">
    <location>
        <begin position="568"/>
        <end position="601"/>
    </location>
</feature>
<keyword evidence="2" id="KW-0812">Transmembrane</keyword>
<dbReference type="VEuPathDB" id="AmoebaDB:FDP41_011781"/>
<dbReference type="RefSeq" id="XP_044566633.1">
    <property type="nucleotide sequence ID" value="XM_044702228.1"/>
</dbReference>
<dbReference type="PANTHER" id="PTHR35270">
    <property type="entry name" value="FUSELESS, ISOFORM A"/>
    <property type="match status" value="1"/>
</dbReference>
<keyword evidence="4" id="KW-1185">Reference proteome</keyword>
<evidence type="ECO:0000313" key="4">
    <source>
        <dbReference type="Proteomes" id="UP000444721"/>
    </source>
</evidence>
<proteinExistence type="predicted"/>
<accession>A0A6A5C7Z7</accession>
<keyword evidence="2" id="KW-0472">Membrane</keyword>
<sequence length="672" mass="76091">MSSFNTTPLKTLSPIPSSASSKCHHHRQLSKSAQTLSSPQAIHLSHSFNVIYNEQQQITPSFQNIHSEPIIRQQPSFIRSPMIIHNLTHPPRRNSSYNNSNNNHYLFNIPQPRHESPSHLNNHESPNTQFLMSGRGGGGFLHGEEDELPQHFSWTHSPQRGSKENISSLSSAITTQTQPQRVFTVNRIFSELPLPQYQESSSTTTALSSSLPLPPPPYSEYPLFQPTTTSAAEMPLNHHHQVLKTKALDRASSSSSLMNTSPRGKVYTHLCLMMNDLEQYYQSSPTTPKRIAFHEEFVQNSQDNQIPKLDNQMILDPPPYEEANRTFAHVSPHQLDLQTKSRNLSSPKTPTNNPLVKSSPSLMNYQHASDFEKTDLPRQPIIVDPVHSTTIQQPQELQQHNDFKAIDISIPLCKSETRETKVVDKMVGDMSLEQQIDYHTQRLKELKQAAKKTKLTVRNRFIHLSHYLLALFEIVFTISIINFAVASFWRGTWVLIETYVVFNDSSPISSTQLSWFYLACGLTICFFVHIGGLVAKQANLSKKLKDAWKKCVSKKPDSKKSNSFFSKFLSLILLGLLWIFEKVFVYIAGIGCVFSWLGVFYIWDKYVSPYMDISSRAPSGWIAHGTGVGILLLLTSLRSILTAPVLSQMDRNMSFVGFPFIKVGFNYSQCLS</sequence>
<dbReference type="VEuPathDB" id="AmoebaDB:NfTy_021640"/>
<dbReference type="PANTHER" id="PTHR35270:SF2">
    <property type="entry name" value="FUSELESS, ISOFORM A"/>
    <property type="match status" value="1"/>
</dbReference>
<evidence type="ECO:0000256" key="2">
    <source>
        <dbReference type="SAM" id="Phobius"/>
    </source>
</evidence>
<feature type="compositionally biased region" description="Polar residues" evidence="1">
    <location>
        <begin position="1"/>
        <end position="21"/>
    </location>
</feature>
<evidence type="ECO:0000313" key="3">
    <source>
        <dbReference type="EMBL" id="KAF0981920.1"/>
    </source>
</evidence>
<feature type="compositionally biased region" description="Polar residues" evidence="1">
    <location>
        <begin position="118"/>
        <end position="130"/>
    </location>
</feature>
<organism evidence="3 4">
    <name type="scientific">Naegleria fowleri</name>
    <name type="common">Brain eating amoeba</name>
    <dbReference type="NCBI Taxonomy" id="5763"/>
    <lineage>
        <taxon>Eukaryota</taxon>
        <taxon>Discoba</taxon>
        <taxon>Heterolobosea</taxon>
        <taxon>Tetramitia</taxon>
        <taxon>Eutetramitia</taxon>
        <taxon>Vahlkampfiidae</taxon>
        <taxon>Naegleria</taxon>
    </lineage>
</organism>
<evidence type="ECO:0000256" key="1">
    <source>
        <dbReference type="SAM" id="MobiDB-lite"/>
    </source>
</evidence>
<dbReference type="Proteomes" id="UP000444721">
    <property type="component" value="Unassembled WGS sequence"/>
</dbReference>
<dbReference type="AlphaFoldDB" id="A0A6A5C7Z7"/>
<protein>
    <submittedName>
        <fullName evidence="3">Uncharacterized protein</fullName>
    </submittedName>
</protein>
<feature type="region of interest" description="Disordered" evidence="1">
    <location>
        <begin position="340"/>
        <end position="361"/>
    </location>
</feature>
<feature type="transmembrane region" description="Helical" evidence="2">
    <location>
        <begin position="515"/>
        <end position="535"/>
    </location>
</feature>
<dbReference type="GeneID" id="68118996"/>
<reference evidence="3 4" key="1">
    <citation type="journal article" date="2019" name="Sci. Rep.">
        <title>Nanopore sequencing improves the draft genome of the human pathogenic amoeba Naegleria fowleri.</title>
        <authorList>
            <person name="Liechti N."/>
            <person name="Schurch N."/>
            <person name="Bruggmann R."/>
            <person name="Wittwer M."/>
        </authorList>
    </citation>
    <scope>NUCLEOTIDE SEQUENCE [LARGE SCALE GENOMIC DNA]</scope>
    <source>
        <strain evidence="3 4">ATCC 30894</strain>
    </source>
</reference>
<feature type="region of interest" description="Disordered" evidence="1">
    <location>
        <begin position="1"/>
        <end position="38"/>
    </location>
</feature>
<keyword evidence="2" id="KW-1133">Transmembrane helix</keyword>
<feature type="region of interest" description="Disordered" evidence="1">
    <location>
        <begin position="110"/>
        <end position="130"/>
    </location>
</feature>